<gene>
    <name evidence="2" type="ORF">AXK60_25045</name>
</gene>
<feature type="transmembrane region" description="Helical" evidence="1">
    <location>
        <begin position="44"/>
        <end position="60"/>
    </location>
</feature>
<proteinExistence type="predicted"/>
<keyword evidence="1" id="KW-0472">Membrane</keyword>
<comment type="caution">
    <text evidence="2">The sequence shown here is derived from an EMBL/GenBank/DDBJ whole genome shotgun (WGS) entry which is preliminary data.</text>
</comment>
<evidence type="ECO:0000256" key="1">
    <source>
        <dbReference type="SAM" id="Phobius"/>
    </source>
</evidence>
<name>A0A138AFM6_9ACTN</name>
<dbReference type="EMBL" id="LSRF01000039">
    <property type="protein sequence ID" value="KXP09286.1"/>
    <property type="molecule type" value="Genomic_DNA"/>
</dbReference>
<dbReference type="RefSeq" id="WP_068571552.1">
    <property type="nucleotide sequence ID" value="NZ_LSRF01000039.1"/>
</dbReference>
<organism evidence="2 3">
    <name type="scientific">Tsukamurella pseudospumae</name>
    <dbReference type="NCBI Taxonomy" id="239498"/>
    <lineage>
        <taxon>Bacteria</taxon>
        <taxon>Bacillati</taxon>
        <taxon>Actinomycetota</taxon>
        <taxon>Actinomycetes</taxon>
        <taxon>Mycobacteriales</taxon>
        <taxon>Tsukamurellaceae</taxon>
        <taxon>Tsukamurella</taxon>
    </lineage>
</organism>
<reference evidence="3" key="1">
    <citation type="submission" date="2016-02" db="EMBL/GenBank/DDBJ databases">
        <authorList>
            <person name="Wen L."/>
            <person name="He K."/>
            <person name="Yang H."/>
        </authorList>
    </citation>
    <scope>NUCLEOTIDE SEQUENCE [LARGE SCALE GENOMIC DNA]</scope>
    <source>
        <strain evidence="3">JCM 15929</strain>
    </source>
</reference>
<accession>A0A138AFM6</accession>
<evidence type="ECO:0000313" key="3">
    <source>
        <dbReference type="Proteomes" id="UP000070258"/>
    </source>
</evidence>
<keyword evidence="1" id="KW-0812">Transmembrane</keyword>
<evidence type="ECO:0000313" key="2">
    <source>
        <dbReference type="EMBL" id="KXP09286.1"/>
    </source>
</evidence>
<keyword evidence="1" id="KW-1133">Transmembrane helix</keyword>
<sequence length="79" mass="8148">MTRYRILLVRLPLWRCLDWEAILVLTLALGTVIGLAAIGASTAAIAASEAFVVAVLGIWIKMRGTSGLAGTGTAPPVGA</sequence>
<feature type="transmembrane region" description="Helical" evidence="1">
    <location>
        <begin position="21"/>
        <end position="38"/>
    </location>
</feature>
<dbReference type="AlphaFoldDB" id="A0A138AFM6"/>
<protein>
    <submittedName>
        <fullName evidence="2">Uncharacterized protein</fullName>
    </submittedName>
</protein>
<dbReference type="Proteomes" id="UP000070258">
    <property type="component" value="Unassembled WGS sequence"/>
</dbReference>